<comment type="caution">
    <text evidence="1">The sequence shown here is derived from an EMBL/GenBank/DDBJ whole genome shotgun (WGS) entry which is preliminary data.</text>
</comment>
<protein>
    <recommendedName>
        <fullName evidence="3">Glycine N-acyltransferase-like protein</fullName>
    </recommendedName>
</protein>
<evidence type="ECO:0008006" key="3">
    <source>
        <dbReference type="Google" id="ProtNLM"/>
    </source>
</evidence>
<evidence type="ECO:0000313" key="2">
    <source>
        <dbReference type="Proteomes" id="UP001176961"/>
    </source>
</evidence>
<proteinExistence type="predicted"/>
<evidence type="ECO:0000313" key="1">
    <source>
        <dbReference type="EMBL" id="CAJ0610541.1"/>
    </source>
</evidence>
<organism evidence="1 2">
    <name type="scientific">Cylicocyclus nassatus</name>
    <name type="common">Nematode worm</name>
    <dbReference type="NCBI Taxonomy" id="53992"/>
    <lineage>
        <taxon>Eukaryota</taxon>
        <taxon>Metazoa</taxon>
        <taxon>Ecdysozoa</taxon>
        <taxon>Nematoda</taxon>
        <taxon>Chromadorea</taxon>
        <taxon>Rhabditida</taxon>
        <taxon>Rhabditina</taxon>
        <taxon>Rhabditomorpha</taxon>
        <taxon>Strongyloidea</taxon>
        <taxon>Strongylidae</taxon>
        <taxon>Cylicocyclus</taxon>
    </lineage>
</organism>
<dbReference type="AlphaFoldDB" id="A0AA36HHL5"/>
<dbReference type="PANTHER" id="PTHR20958">
    <property type="entry name" value="GLYCINE N-ACYLTRANSFERASE-LIKE PROTEIN"/>
    <property type="match status" value="1"/>
</dbReference>
<dbReference type="EMBL" id="CATQJL010000326">
    <property type="protein sequence ID" value="CAJ0610541.1"/>
    <property type="molecule type" value="Genomic_DNA"/>
</dbReference>
<dbReference type="SUPFAM" id="SSF55729">
    <property type="entry name" value="Acyl-CoA N-acyltransferases (Nat)"/>
    <property type="match status" value="1"/>
</dbReference>
<accession>A0AA36HHL5</accession>
<keyword evidence="2" id="KW-1185">Reference proteome</keyword>
<dbReference type="PANTHER" id="PTHR20958:SF6">
    <property type="entry name" value="GLYCINE N-ACYLTRANSFERASE-LIKE PROTEIN"/>
    <property type="match status" value="1"/>
</dbReference>
<name>A0AA36HHL5_CYLNA</name>
<reference evidence="1" key="1">
    <citation type="submission" date="2023-07" db="EMBL/GenBank/DDBJ databases">
        <authorList>
            <consortium name="CYATHOMIX"/>
        </authorList>
    </citation>
    <scope>NUCLEOTIDE SEQUENCE</scope>
    <source>
        <strain evidence="1">N/A</strain>
    </source>
</reference>
<gene>
    <name evidence="1" type="ORF">CYNAS_LOCUS22524</name>
</gene>
<dbReference type="InterPro" id="IPR053225">
    <property type="entry name" value="Acyl-CoA_N-acyltransferase"/>
</dbReference>
<dbReference type="Gene3D" id="3.40.630.30">
    <property type="match status" value="1"/>
</dbReference>
<dbReference type="InterPro" id="IPR016181">
    <property type="entry name" value="Acyl_CoA_acyltransferase"/>
</dbReference>
<sequence>MIMLKEPLIKEREEAFELTQNNSDLLFIHAALCSTAYGLQAQLFAYPFNSPKYWFLLQTQKNTPPLVTVAQDGDFFDKNIFLTALRLFFEKTSILRIEHKLECLAEAHLMHEIAKYVMHAEGHRPGTRHEHHVFFMTADQIDRVQKIECTLPYGFENSELNVEDAEEISILSETKQTVDSIRRRIEYLPSACIRQSSSGKVVSRELRSFSGAMVDQYTAPDYRRQGLGQTVEIILAQKIITLDETPFKLVPTYLTSILFSSQESPFWSIWSRNNLPVSFVKQAFKKLS</sequence>
<dbReference type="Proteomes" id="UP001176961">
    <property type="component" value="Unassembled WGS sequence"/>
</dbReference>